<dbReference type="SUPFAM" id="SSF89392">
    <property type="entry name" value="Prokaryotic lipoproteins and lipoprotein localization factors"/>
    <property type="match status" value="1"/>
</dbReference>
<evidence type="ECO:0000313" key="2">
    <source>
        <dbReference type="Proteomes" id="UP000400924"/>
    </source>
</evidence>
<dbReference type="Proteomes" id="UP000400924">
    <property type="component" value="Unassembled WGS sequence"/>
</dbReference>
<comment type="caution">
    <text evidence="1">The sequence shown here is derived from an EMBL/GenBank/DDBJ whole genome shotgun (WGS) entry which is preliminary data.</text>
</comment>
<dbReference type="AlphaFoldDB" id="A0A5N8XD94"/>
<dbReference type="OrthoDB" id="3369896at2"/>
<dbReference type="Gene3D" id="2.50.20.20">
    <property type="match status" value="1"/>
</dbReference>
<sequence>MGISVHGSVRRRVTGAALAALLLGGGVVGCGKGSGSESPEMTPAAAVEKAAKNAQDITSLSYRLTGKVPEEGRVKAEAQMSIKPTLAMSMKMTALDQTTDNQVEIRLVDKAMYIDGGAAAAKEMDGKRWIKFDLAALGKDADALGGDSLGAGQADKNPLQESTLLTGSKDVKKVGTETVDGVKTTHYKGTVTLDEFRASLKDEDKKTRDQREKALEQYEKMGVDSITMHMWIDGEDHTKQFRMKGDADKGPLDMTITFLDYNKPVTVKAPAAKDTMDLAEMMKAAQQG</sequence>
<keyword evidence="2" id="KW-1185">Reference proteome</keyword>
<dbReference type="EMBL" id="VJZC01000044">
    <property type="protein sequence ID" value="MPY57419.1"/>
    <property type="molecule type" value="Genomic_DNA"/>
</dbReference>
<proteinExistence type="predicted"/>
<organism evidence="1 2">
    <name type="scientific">Streptomyces spongiae</name>
    <dbReference type="NCBI Taxonomy" id="565072"/>
    <lineage>
        <taxon>Bacteria</taxon>
        <taxon>Bacillati</taxon>
        <taxon>Actinomycetota</taxon>
        <taxon>Actinomycetes</taxon>
        <taxon>Kitasatosporales</taxon>
        <taxon>Streptomycetaceae</taxon>
        <taxon>Streptomyces</taxon>
    </lineage>
</organism>
<evidence type="ECO:0000313" key="1">
    <source>
        <dbReference type="EMBL" id="MPY57419.1"/>
    </source>
</evidence>
<gene>
    <name evidence="1" type="ORF">FNH08_09670</name>
</gene>
<reference evidence="1 2" key="1">
    <citation type="submission" date="2019-07" db="EMBL/GenBank/DDBJ databases">
        <title>New species of Amycolatopsis and Streptomyces.</title>
        <authorList>
            <person name="Duangmal K."/>
            <person name="Teo W.F.A."/>
            <person name="Lipun K."/>
        </authorList>
    </citation>
    <scope>NUCLEOTIDE SEQUENCE [LARGE SCALE GENOMIC DNA]</scope>
    <source>
        <strain evidence="1 2">NBRC 106415</strain>
    </source>
</reference>
<name>A0A5N8XD94_9ACTN</name>
<dbReference type="InterPro" id="IPR029046">
    <property type="entry name" value="LolA/LolB/LppX"/>
</dbReference>
<protein>
    <submittedName>
        <fullName evidence="1">DUF1396 domain-containing protein</fullName>
    </submittedName>
</protein>
<accession>A0A5N8XD94</accession>